<sequence length="428" mass="46550">MSTIPTWRKYKCFRYPTKRAAPRTQRRPFARRPHNYIAKHTASSARVRAVCNAKGGLQTRERERAGWAGDTATRAPSPKHHHLRPHHRRKAKRVTAHAPFALKSHPRRARDTPPCAGRGESHATRLESALGLFARVQRRAPPAPSMHTHPHAAPLPKRLAPRPRSPPSPFALGSPASTALLVISPSRPPPPRQRARNGRDDQVEIRTSNLHAKPRLDNRGTAGSRADDVSSEGTCGGGDAVDLGEETVKGGKKGKVEGRKGEEGRKERKGGGYGNARAPAPAPHPPRETRTSCAKVPPRAENTNARARDPRRPQAVAHTSVRVSRRGIGRTRRSGVHSRRAVRARRARRSEGKGEGEVKRDGGKTRRWEKGERGSVGTAAAANTMHGHSTRRALVRRRMPIGSIGSGRGGENAEGGEGNTREVGGLDA</sequence>
<keyword evidence="3" id="KW-1185">Reference proteome</keyword>
<evidence type="ECO:0000313" key="3">
    <source>
        <dbReference type="Proteomes" id="UP001215598"/>
    </source>
</evidence>
<feature type="compositionally biased region" description="Basic residues" evidence="1">
    <location>
        <begin position="388"/>
        <end position="399"/>
    </location>
</feature>
<feature type="region of interest" description="Disordered" evidence="1">
    <location>
        <begin position="140"/>
        <end position="428"/>
    </location>
</feature>
<dbReference type="AlphaFoldDB" id="A0AAD7IEV2"/>
<gene>
    <name evidence="2" type="ORF">B0H16DRAFT_1758103</name>
</gene>
<dbReference type="Proteomes" id="UP001215598">
    <property type="component" value="Unassembled WGS sequence"/>
</dbReference>
<feature type="compositionally biased region" description="Basic residues" evidence="1">
    <location>
        <begin position="323"/>
        <end position="348"/>
    </location>
</feature>
<organism evidence="2 3">
    <name type="scientific">Mycena metata</name>
    <dbReference type="NCBI Taxonomy" id="1033252"/>
    <lineage>
        <taxon>Eukaryota</taxon>
        <taxon>Fungi</taxon>
        <taxon>Dikarya</taxon>
        <taxon>Basidiomycota</taxon>
        <taxon>Agaricomycotina</taxon>
        <taxon>Agaricomycetes</taxon>
        <taxon>Agaricomycetidae</taxon>
        <taxon>Agaricales</taxon>
        <taxon>Marasmiineae</taxon>
        <taxon>Mycenaceae</taxon>
        <taxon>Mycena</taxon>
    </lineage>
</organism>
<proteinExistence type="predicted"/>
<reference evidence="2" key="1">
    <citation type="submission" date="2023-03" db="EMBL/GenBank/DDBJ databases">
        <title>Massive genome expansion in bonnet fungi (Mycena s.s.) driven by repeated elements and novel gene families across ecological guilds.</title>
        <authorList>
            <consortium name="Lawrence Berkeley National Laboratory"/>
            <person name="Harder C.B."/>
            <person name="Miyauchi S."/>
            <person name="Viragh M."/>
            <person name="Kuo A."/>
            <person name="Thoen E."/>
            <person name="Andreopoulos B."/>
            <person name="Lu D."/>
            <person name="Skrede I."/>
            <person name="Drula E."/>
            <person name="Henrissat B."/>
            <person name="Morin E."/>
            <person name="Kohler A."/>
            <person name="Barry K."/>
            <person name="LaButti K."/>
            <person name="Morin E."/>
            <person name="Salamov A."/>
            <person name="Lipzen A."/>
            <person name="Mereny Z."/>
            <person name="Hegedus B."/>
            <person name="Baldrian P."/>
            <person name="Stursova M."/>
            <person name="Weitz H."/>
            <person name="Taylor A."/>
            <person name="Grigoriev I.V."/>
            <person name="Nagy L.G."/>
            <person name="Martin F."/>
            <person name="Kauserud H."/>
        </authorList>
    </citation>
    <scope>NUCLEOTIDE SEQUENCE</scope>
    <source>
        <strain evidence="2">CBHHK182m</strain>
    </source>
</reference>
<feature type="compositionally biased region" description="Basic and acidic residues" evidence="1">
    <location>
        <begin position="349"/>
        <end position="373"/>
    </location>
</feature>
<feature type="compositionally biased region" description="Gly residues" evidence="1">
    <location>
        <begin position="404"/>
        <end position="418"/>
    </location>
</feature>
<comment type="caution">
    <text evidence="2">The sequence shown here is derived from an EMBL/GenBank/DDBJ whole genome shotgun (WGS) entry which is preliminary data.</text>
</comment>
<accession>A0AAD7IEV2</accession>
<feature type="region of interest" description="Disordered" evidence="1">
    <location>
        <begin position="63"/>
        <end position="94"/>
    </location>
</feature>
<protein>
    <submittedName>
        <fullName evidence="2">Uncharacterized protein</fullName>
    </submittedName>
</protein>
<name>A0AAD7IEV2_9AGAR</name>
<feature type="compositionally biased region" description="Basic residues" evidence="1">
    <location>
        <begin position="77"/>
        <end position="94"/>
    </location>
</feature>
<evidence type="ECO:0000256" key="1">
    <source>
        <dbReference type="SAM" id="MobiDB-lite"/>
    </source>
</evidence>
<feature type="compositionally biased region" description="Basic and acidic residues" evidence="1">
    <location>
        <begin position="246"/>
        <end position="270"/>
    </location>
</feature>
<evidence type="ECO:0000313" key="2">
    <source>
        <dbReference type="EMBL" id="KAJ7740364.1"/>
    </source>
</evidence>
<dbReference type="EMBL" id="JARKIB010000103">
    <property type="protein sequence ID" value="KAJ7740364.1"/>
    <property type="molecule type" value="Genomic_DNA"/>
</dbReference>